<feature type="region of interest" description="Disordered" evidence="11">
    <location>
        <begin position="1"/>
        <end position="22"/>
    </location>
</feature>
<dbReference type="RefSeq" id="WP_013628794.1">
    <property type="nucleotide sequence ID" value="NC_015174.1"/>
</dbReference>
<evidence type="ECO:0000313" key="12">
    <source>
        <dbReference type="EMBL" id="ADY60070.1"/>
    </source>
</evidence>
<keyword evidence="12" id="KW-0966">Cell projection</keyword>
<feature type="compositionally biased region" description="Basic and acidic residues" evidence="11">
    <location>
        <begin position="1"/>
        <end position="13"/>
    </location>
</feature>
<keyword evidence="13" id="KW-1185">Reference proteome</keyword>
<keyword evidence="4 10" id="KW-1003">Cell membrane</keyword>
<reference evidence="13" key="1">
    <citation type="submission" date="2011-02" db="EMBL/GenBank/DDBJ databases">
        <title>The complete genome of Planctomyces brasiliensis DSM 5305.</title>
        <authorList>
            <person name="Lucas S."/>
            <person name="Copeland A."/>
            <person name="Lapidus A."/>
            <person name="Bruce D."/>
            <person name="Goodwin L."/>
            <person name="Pitluck S."/>
            <person name="Kyrpides N."/>
            <person name="Mavromatis K."/>
            <person name="Pagani I."/>
            <person name="Ivanova N."/>
            <person name="Ovchinnikova G."/>
            <person name="Lu M."/>
            <person name="Detter J.C."/>
            <person name="Han C."/>
            <person name="Land M."/>
            <person name="Hauser L."/>
            <person name="Markowitz V."/>
            <person name="Cheng J.-F."/>
            <person name="Hugenholtz P."/>
            <person name="Woyke T."/>
            <person name="Wu D."/>
            <person name="Tindall B."/>
            <person name="Pomrenke H.G."/>
            <person name="Brambilla E."/>
            <person name="Klenk H.-P."/>
            <person name="Eisen J.A."/>
        </authorList>
    </citation>
    <scope>NUCLEOTIDE SEQUENCE [LARGE SCALE GENOMIC DNA]</scope>
    <source>
        <strain evidence="13">ATCC 49424 / DSM 5305 / JCM 21570 / NBRC 103401 / IFAM 1448</strain>
    </source>
</reference>
<feature type="transmembrane region" description="Helical" evidence="10">
    <location>
        <begin position="26"/>
        <end position="52"/>
    </location>
</feature>
<dbReference type="eggNOG" id="COG1580">
    <property type="taxonomic scope" value="Bacteria"/>
</dbReference>
<evidence type="ECO:0000256" key="3">
    <source>
        <dbReference type="ARBA" id="ARBA00008281"/>
    </source>
</evidence>
<comment type="subcellular location">
    <subcellularLocation>
        <location evidence="2">Cell membrane</location>
        <topology evidence="2">Single-pass membrane protein</topology>
    </subcellularLocation>
</comment>
<evidence type="ECO:0000256" key="4">
    <source>
        <dbReference type="ARBA" id="ARBA00022475"/>
    </source>
</evidence>
<keyword evidence="9 10" id="KW-0472">Membrane</keyword>
<keyword evidence="7 10" id="KW-0283">Flagellar rotation</keyword>
<dbReference type="GO" id="GO:0006935">
    <property type="term" value="P:chemotaxis"/>
    <property type="evidence" value="ECO:0007669"/>
    <property type="project" value="UniProtKB-KW"/>
</dbReference>
<dbReference type="GO" id="GO:0071973">
    <property type="term" value="P:bacterial-type flagellum-dependent cell motility"/>
    <property type="evidence" value="ECO:0007669"/>
    <property type="project" value="InterPro"/>
</dbReference>
<sequence length="182" mass="20165">MSGDAPEAKKQEPAEDQSPPSSGSGFWLKFAAVAGLLVIVMVVQILTLYMFFGQSGEANLDPNDPAILDAESLDDTSTTEIDISPQFNSTNSLSQQGEIHVSFNLHVEVPTNLAESFNEAKKNHKNKIRQSVITIIRNAGIEELNDPYLSVIKRQIREDINKILNQSFVTGVIITDYRKMEQ</sequence>
<evidence type="ECO:0000256" key="5">
    <source>
        <dbReference type="ARBA" id="ARBA00022500"/>
    </source>
</evidence>
<proteinExistence type="inferred from homology"/>
<evidence type="ECO:0000313" key="13">
    <source>
        <dbReference type="Proteomes" id="UP000006860"/>
    </source>
</evidence>
<evidence type="ECO:0000256" key="11">
    <source>
        <dbReference type="SAM" id="MobiDB-lite"/>
    </source>
</evidence>
<dbReference type="OrthoDB" id="273780at2"/>
<evidence type="ECO:0000256" key="8">
    <source>
        <dbReference type="ARBA" id="ARBA00022989"/>
    </source>
</evidence>
<dbReference type="KEGG" id="pbs:Plabr_2469"/>
<dbReference type="GO" id="GO:0009425">
    <property type="term" value="C:bacterial-type flagellum basal body"/>
    <property type="evidence" value="ECO:0007669"/>
    <property type="project" value="InterPro"/>
</dbReference>
<dbReference type="EMBL" id="CP002546">
    <property type="protein sequence ID" value="ADY60070.1"/>
    <property type="molecule type" value="Genomic_DNA"/>
</dbReference>
<evidence type="ECO:0000256" key="1">
    <source>
        <dbReference type="ARBA" id="ARBA00002254"/>
    </source>
</evidence>
<dbReference type="InterPro" id="IPR005503">
    <property type="entry name" value="FliL"/>
</dbReference>
<comment type="function">
    <text evidence="1 10">Controls the rotational direction of flagella during chemotaxis.</text>
</comment>
<evidence type="ECO:0000256" key="10">
    <source>
        <dbReference type="RuleBase" id="RU364125"/>
    </source>
</evidence>
<keyword evidence="8 10" id="KW-1133">Transmembrane helix</keyword>
<dbReference type="AlphaFoldDB" id="F0SNZ4"/>
<dbReference type="Proteomes" id="UP000006860">
    <property type="component" value="Chromosome"/>
</dbReference>
<evidence type="ECO:0000256" key="2">
    <source>
        <dbReference type="ARBA" id="ARBA00004162"/>
    </source>
</evidence>
<dbReference type="STRING" id="756272.Plabr_2469"/>
<keyword evidence="12" id="KW-0969">Cilium</keyword>
<keyword evidence="5 10" id="KW-0145">Chemotaxis</keyword>
<name>F0SNZ4_RUBBR</name>
<evidence type="ECO:0000256" key="6">
    <source>
        <dbReference type="ARBA" id="ARBA00022692"/>
    </source>
</evidence>
<gene>
    <name evidence="12" type="ordered locus">Plabr_2469</name>
</gene>
<comment type="similarity">
    <text evidence="3 10">Belongs to the FliL family.</text>
</comment>
<evidence type="ECO:0000256" key="7">
    <source>
        <dbReference type="ARBA" id="ARBA00022779"/>
    </source>
</evidence>
<keyword evidence="12" id="KW-0282">Flagellum</keyword>
<keyword evidence="6 10" id="KW-0812">Transmembrane</keyword>
<dbReference type="Pfam" id="PF03748">
    <property type="entry name" value="FliL"/>
    <property type="match status" value="1"/>
</dbReference>
<dbReference type="GO" id="GO:0005886">
    <property type="term" value="C:plasma membrane"/>
    <property type="evidence" value="ECO:0007669"/>
    <property type="project" value="UniProtKB-SubCell"/>
</dbReference>
<evidence type="ECO:0000256" key="9">
    <source>
        <dbReference type="ARBA" id="ARBA00023136"/>
    </source>
</evidence>
<organism evidence="12 13">
    <name type="scientific">Rubinisphaera brasiliensis (strain ATCC 49424 / DSM 5305 / JCM 21570 / IAM 15109 / NBRC 103401 / IFAM 1448)</name>
    <name type="common">Planctomyces brasiliensis</name>
    <dbReference type="NCBI Taxonomy" id="756272"/>
    <lineage>
        <taxon>Bacteria</taxon>
        <taxon>Pseudomonadati</taxon>
        <taxon>Planctomycetota</taxon>
        <taxon>Planctomycetia</taxon>
        <taxon>Planctomycetales</taxon>
        <taxon>Planctomycetaceae</taxon>
        <taxon>Rubinisphaera</taxon>
    </lineage>
</organism>
<dbReference type="HOGENOM" id="CLU_1480964_0_0_0"/>
<accession>F0SNZ4</accession>
<protein>
    <recommendedName>
        <fullName evidence="10">Flagellar protein FliL</fullName>
    </recommendedName>
</protein>